<dbReference type="AlphaFoldDB" id="A0A3A3Z1J9"/>
<keyword evidence="4" id="KW-1003">Cell membrane</keyword>
<keyword evidence="7 9" id="KW-1133">Transmembrane helix</keyword>
<keyword evidence="12" id="KW-1185">Reference proteome</keyword>
<dbReference type="InterPro" id="IPR010065">
    <property type="entry name" value="AA_ABC_transptr_permease_3TM"/>
</dbReference>
<keyword evidence="8 9" id="KW-0472">Membrane</keyword>
<sequence>MNVVLDNLDVFVDGFRTTVSLTLLSALGALVLGTIVAAMRVGPVPPLRWAGAAYVQVVRNTPLTLVFFFCVFGLPEVDVILSFYQFAVVALSVYTGAFVAEALRSGINSVPVGQAEASRSLGMTFSQTLGLVVLPQAVRAVIPPLSSIFIALLKNTSIAYAFGVFEAMQASYRLVNDFGSAVLWILATTAVIYLVLALVSSAVFSWVERRVAIAR</sequence>
<feature type="transmembrane region" description="Helical" evidence="9">
    <location>
        <begin position="80"/>
        <end position="100"/>
    </location>
</feature>
<feature type="transmembrane region" description="Helical" evidence="9">
    <location>
        <begin position="51"/>
        <end position="74"/>
    </location>
</feature>
<dbReference type="GO" id="GO:0006865">
    <property type="term" value="P:amino acid transport"/>
    <property type="evidence" value="ECO:0007669"/>
    <property type="project" value="UniProtKB-KW"/>
</dbReference>
<comment type="subcellular location">
    <subcellularLocation>
        <location evidence="1 9">Cell membrane</location>
        <topology evidence="1 9">Multi-pass membrane protein</topology>
    </subcellularLocation>
</comment>
<protein>
    <submittedName>
        <fullName evidence="11">Amino acid ABC transporter permease</fullName>
    </submittedName>
</protein>
<evidence type="ECO:0000256" key="5">
    <source>
        <dbReference type="ARBA" id="ARBA00022692"/>
    </source>
</evidence>
<feature type="domain" description="ABC transmembrane type-1" evidence="10">
    <location>
        <begin position="15"/>
        <end position="204"/>
    </location>
</feature>
<keyword evidence="5 9" id="KW-0812">Transmembrane</keyword>
<dbReference type="GO" id="GO:0043190">
    <property type="term" value="C:ATP-binding cassette (ABC) transporter complex"/>
    <property type="evidence" value="ECO:0007669"/>
    <property type="project" value="InterPro"/>
</dbReference>
<feature type="transmembrane region" description="Helical" evidence="9">
    <location>
        <begin position="182"/>
        <end position="207"/>
    </location>
</feature>
<keyword evidence="3 9" id="KW-0813">Transport</keyword>
<dbReference type="EMBL" id="QZEZ01000003">
    <property type="protein sequence ID" value="RJK96472.1"/>
    <property type="molecule type" value="Genomic_DNA"/>
</dbReference>
<evidence type="ECO:0000256" key="6">
    <source>
        <dbReference type="ARBA" id="ARBA00022970"/>
    </source>
</evidence>
<dbReference type="GO" id="GO:0022857">
    <property type="term" value="F:transmembrane transporter activity"/>
    <property type="evidence" value="ECO:0007669"/>
    <property type="project" value="InterPro"/>
</dbReference>
<accession>A0A3A3Z1J9</accession>
<name>A0A3A3Z1J9_9ACTN</name>
<comment type="similarity">
    <text evidence="2">Belongs to the binding-protein-dependent transport system permease family. HisMQ subfamily.</text>
</comment>
<dbReference type="Proteomes" id="UP000265614">
    <property type="component" value="Unassembled WGS sequence"/>
</dbReference>
<dbReference type="OrthoDB" id="3181282at2"/>
<reference evidence="11 12" key="1">
    <citation type="submission" date="2018-09" db="EMBL/GenBank/DDBJ databases">
        <title>YIM 75000 draft genome.</title>
        <authorList>
            <person name="Tang S."/>
            <person name="Feng Y."/>
        </authorList>
    </citation>
    <scope>NUCLEOTIDE SEQUENCE [LARGE SCALE GENOMIC DNA]</scope>
    <source>
        <strain evidence="11 12">YIM 75000</strain>
    </source>
</reference>
<dbReference type="CDD" id="cd06261">
    <property type="entry name" value="TM_PBP2"/>
    <property type="match status" value="1"/>
</dbReference>
<evidence type="ECO:0000313" key="11">
    <source>
        <dbReference type="EMBL" id="RJK96472.1"/>
    </source>
</evidence>
<dbReference type="SUPFAM" id="SSF161098">
    <property type="entry name" value="MetI-like"/>
    <property type="match status" value="1"/>
</dbReference>
<feature type="transmembrane region" description="Helical" evidence="9">
    <location>
        <begin position="20"/>
        <end position="39"/>
    </location>
</feature>
<keyword evidence="6" id="KW-0029">Amino-acid transport</keyword>
<evidence type="ECO:0000256" key="4">
    <source>
        <dbReference type="ARBA" id="ARBA00022475"/>
    </source>
</evidence>
<dbReference type="Pfam" id="PF00528">
    <property type="entry name" value="BPD_transp_1"/>
    <property type="match status" value="1"/>
</dbReference>
<evidence type="ECO:0000256" key="2">
    <source>
        <dbReference type="ARBA" id="ARBA00010072"/>
    </source>
</evidence>
<gene>
    <name evidence="11" type="ORF">D5H78_09660</name>
</gene>
<dbReference type="NCBIfam" id="TIGR01726">
    <property type="entry name" value="HEQRo_perm_3TM"/>
    <property type="match status" value="1"/>
</dbReference>
<comment type="caution">
    <text evidence="11">The sequence shown here is derived from an EMBL/GenBank/DDBJ whole genome shotgun (WGS) entry which is preliminary data.</text>
</comment>
<dbReference type="InterPro" id="IPR043429">
    <property type="entry name" value="ArtM/GltK/GlnP/TcyL/YhdX-like"/>
</dbReference>
<dbReference type="InterPro" id="IPR000515">
    <property type="entry name" value="MetI-like"/>
</dbReference>
<evidence type="ECO:0000256" key="3">
    <source>
        <dbReference type="ARBA" id="ARBA00022448"/>
    </source>
</evidence>
<dbReference type="PROSITE" id="PS50928">
    <property type="entry name" value="ABC_TM1"/>
    <property type="match status" value="1"/>
</dbReference>
<evidence type="ECO:0000256" key="7">
    <source>
        <dbReference type="ARBA" id="ARBA00022989"/>
    </source>
</evidence>
<dbReference type="InterPro" id="IPR035906">
    <property type="entry name" value="MetI-like_sf"/>
</dbReference>
<evidence type="ECO:0000259" key="10">
    <source>
        <dbReference type="PROSITE" id="PS50928"/>
    </source>
</evidence>
<proteinExistence type="inferred from homology"/>
<dbReference type="RefSeq" id="WP_119950229.1">
    <property type="nucleotide sequence ID" value="NZ_QZEZ01000003.1"/>
</dbReference>
<evidence type="ECO:0000256" key="1">
    <source>
        <dbReference type="ARBA" id="ARBA00004651"/>
    </source>
</evidence>
<evidence type="ECO:0000313" key="12">
    <source>
        <dbReference type="Proteomes" id="UP000265614"/>
    </source>
</evidence>
<dbReference type="Gene3D" id="1.10.3720.10">
    <property type="entry name" value="MetI-like"/>
    <property type="match status" value="1"/>
</dbReference>
<dbReference type="PANTHER" id="PTHR30614">
    <property type="entry name" value="MEMBRANE COMPONENT OF AMINO ACID ABC TRANSPORTER"/>
    <property type="match status" value="1"/>
</dbReference>
<organism evidence="11 12">
    <name type="scientific">Vallicoccus soli</name>
    <dbReference type="NCBI Taxonomy" id="2339232"/>
    <lineage>
        <taxon>Bacteria</taxon>
        <taxon>Bacillati</taxon>
        <taxon>Actinomycetota</taxon>
        <taxon>Actinomycetes</taxon>
        <taxon>Motilibacterales</taxon>
        <taxon>Vallicoccaceae</taxon>
        <taxon>Vallicoccus</taxon>
    </lineage>
</organism>
<evidence type="ECO:0000256" key="9">
    <source>
        <dbReference type="RuleBase" id="RU363032"/>
    </source>
</evidence>
<dbReference type="PANTHER" id="PTHR30614:SF37">
    <property type="entry name" value="AMINO-ACID ABC TRANSPORTER PERMEASE PROTEIN YHDX-RELATED"/>
    <property type="match status" value="1"/>
</dbReference>
<evidence type="ECO:0000256" key="8">
    <source>
        <dbReference type="ARBA" id="ARBA00023136"/>
    </source>
</evidence>